<reference evidence="1 2" key="1">
    <citation type="submission" date="2018-06" db="EMBL/GenBank/DDBJ databases">
        <authorList>
            <consortium name="Pathogen Informatics"/>
            <person name="Doyle S."/>
        </authorList>
    </citation>
    <scope>NUCLEOTIDE SEQUENCE [LARGE SCALE GENOMIC DNA]</scope>
    <source>
        <strain evidence="1 2">NCTC11978</strain>
    </source>
</reference>
<gene>
    <name evidence="1" type="ORF">NCTC11978_00885</name>
</gene>
<protein>
    <recommendedName>
        <fullName evidence="3">Helix-turn-helix domain</fullName>
    </recommendedName>
</protein>
<dbReference type="RefSeq" id="WP_115174720.1">
    <property type="nucleotide sequence ID" value="NZ_UGNY01000001.1"/>
</dbReference>
<proteinExistence type="predicted"/>
<dbReference type="AlphaFoldDB" id="A0A378IR59"/>
<sequence>MTTPLFIYPKQAADLLGVGTTKFYELNKLPDFPKPRNPLGKRPMYVKKELEDWAMNLALFSSNENI</sequence>
<dbReference type="EMBL" id="UGNY01000001">
    <property type="protein sequence ID" value="STX37708.1"/>
    <property type="molecule type" value="Genomic_DNA"/>
</dbReference>
<accession>A0A378IR59</accession>
<name>A0A378IR59_9GAMM</name>
<evidence type="ECO:0008006" key="3">
    <source>
        <dbReference type="Google" id="ProtNLM"/>
    </source>
</evidence>
<dbReference type="Proteomes" id="UP000254033">
    <property type="component" value="Unassembled WGS sequence"/>
</dbReference>
<organism evidence="1 2">
    <name type="scientific">Legionella feeleii</name>
    <dbReference type="NCBI Taxonomy" id="453"/>
    <lineage>
        <taxon>Bacteria</taxon>
        <taxon>Pseudomonadati</taxon>
        <taxon>Pseudomonadota</taxon>
        <taxon>Gammaproteobacteria</taxon>
        <taxon>Legionellales</taxon>
        <taxon>Legionellaceae</taxon>
        <taxon>Legionella</taxon>
    </lineage>
</organism>
<evidence type="ECO:0000313" key="1">
    <source>
        <dbReference type="EMBL" id="STX37708.1"/>
    </source>
</evidence>
<evidence type="ECO:0000313" key="2">
    <source>
        <dbReference type="Proteomes" id="UP000254033"/>
    </source>
</evidence>